<reference evidence="2" key="2">
    <citation type="submission" date="2022-01" db="EMBL/GenBank/DDBJ databases">
        <authorList>
            <person name="Yamashiro T."/>
            <person name="Shiraishi A."/>
            <person name="Satake H."/>
            <person name="Nakayama K."/>
        </authorList>
    </citation>
    <scope>NUCLEOTIDE SEQUENCE</scope>
</reference>
<proteinExistence type="predicted"/>
<dbReference type="PANTHER" id="PTHR31111">
    <property type="entry name" value="BNAA05G37150D PROTEIN-RELATED"/>
    <property type="match status" value="1"/>
</dbReference>
<dbReference type="Pfam" id="PF00646">
    <property type="entry name" value="F-box"/>
    <property type="match status" value="1"/>
</dbReference>
<dbReference type="Proteomes" id="UP001151760">
    <property type="component" value="Unassembled WGS sequence"/>
</dbReference>
<keyword evidence="3" id="KW-1185">Reference proteome</keyword>
<name>A0ABQ5BFH8_9ASTR</name>
<sequence length="158" mass="18052">MYEDDNMSRPVSIPQDIVSNILTRLPVKTLTQFRSVSTQWNSTITHPSFSKSQYGAYPSMIATEKPVMVAFDVNREVFNFISLCDNDISNSEETILMELDGHLTIVDHQGLTSGEKNVIQMWVLTDVKDSKWVKKRVDIPAKYSEINDRLRFKFAGTT</sequence>
<dbReference type="NCBIfam" id="TIGR01640">
    <property type="entry name" value="F_box_assoc_1"/>
    <property type="match status" value="1"/>
</dbReference>
<dbReference type="Pfam" id="PF08268">
    <property type="entry name" value="FBA_3"/>
    <property type="match status" value="1"/>
</dbReference>
<gene>
    <name evidence="2" type="ORF">Tco_0859574</name>
</gene>
<dbReference type="SMART" id="SM00256">
    <property type="entry name" value="FBOX"/>
    <property type="match status" value="1"/>
</dbReference>
<dbReference type="InterPro" id="IPR013187">
    <property type="entry name" value="F-box-assoc_dom_typ3"/>
</dbReference>
<dbReference type="InterPro" id="IPR036047">
    <property type="entry name" value="F-box-like_dom_sf"/>
</dbReference>
<evidence type="ECO:0000313" key="2">
    <source>
        <dbReference type="EMBL" id="GJT12532.1"/>
    </source>
</evidence>
<accession>A0ABQ5BFH8</accession>
<feature type="domain" description="F-box" evidence="1">
    <location>
        <begin position="13"/>
        <end position="52"/>
    </location>
</feature>
<dbReference type="InterPro" id="IPR001810">
    <property type="entry name" value="F-box_dom"/>
</dbReference>
<evidence type="ECO:0000259" key="1">
    <source>
        <dbReference type="SMART" id="SM00256"/>
    </source>
</evidence>
<protein>
    <submittedName>
        <fullName evidence="2">F-box domain containing protein</fullName>
    </submittedName>
</protein>
<dbReference type="SUPFAM" id="SSF81383">
    <property type="entry name" value="F-box domain"/>
    <property type="match status" value="1"/>
</dbReference>
<dbReference type="Gene3D" id="1.20.1280.50">
    <property type="match status" value="1"/>
</dbReference>
<dbReference type="EMBL" id="BQNB010013155">
    <property type="protein sequence ID" value="GJT12532.1"/>
    <property type="molecule type" value="Genomic_DNA"/>
</dbReference>
<dbReference type="PANTHER" id="PTHR31111:SF125">
    <property type="entry name" value="F-BOX PROTEIN CPR30-LIKE"/>
    <property type="match status" value="1"/>
</dbReference>
<organism evidence="2 3">
    <name type="scientific">Tanacetum coccineum</name>
    <dbReference type="NCBI Taxonomy" id="301880"/>
    <lineage>
        <taxon>Eukaryota</taxon>
        <taxon>Viridiplantae</taxon>
        <taxon>Streptophyta</taxon>
        <taxon>Embryophyta</taxon>
        <taxon>Tracheophyta</taxon>
        <taxon>Spermatophyta</taxon>
        <taxon>Magnoliopsida</taxon>
        <taxon>eudicotyledons</taxon>
        <taxon>Gunneridae</taxon>
        <taxon>Pentapetalae</taxon>
        <taxon>asterids</taxon>
        <taxon>campanulids</taxon>
        <taxon>Asterales</taxon>
        <taxon>Asteraceae</taxon>
        <taxon>Asteroideae</taxon>
        <taxon>Anthemideae</taxon>
        <taxon>Anthemidinae</taxon>
        <taxon>Tanacetum</taxon>
    </lineage>
</organism>
<dbReference type="CDD" id="cd22157">
    <property type="entry name" value="F-box_AtFBW1-like"/>
    <property type="match status" value="1"/>
</dbReference>
<dbReference type="InterPro" id="IPR017451">
    <property type="entry name" value="F-box-assoc_interact_dom"/>
</dbReference>
<comment type="caution">
    <text evidence="2">The sequence shown here is derived from an EMBL/GenBank/DDBJ whole genome shotgun (WGS) entry which is preliminary data.</text>
</comment>
<evidence type="ECO:0000313" key="3">
    <source>
        <dbReference type="Proteomes" id="UP001151760"/>
    </source>
</evidence>
<reference evidence="2" key="1">
    <citation type="journal article" date="2022" name="Int. J. Mol. Sci.">
        <title>Draft Genome of Tanacetum Coccineum: Genomic Comparison of Closely Related Tanacetum-Family Plants.</title>
        <authorList>
            <person name="Yamashiro T."/>
            <person name="Shiraishi A."/>
            <person name="Nakayama K."/>
            <person name="Satake H."/>
        </authorList>
    </citation>
    <scope>NUCLEOTIDE SEQUENCE</scope>
</reference>